<dbReference type="RefSeq" id="WP_202243344.1">
    <property type="nucleotide sequence ID" value="NZ_JAESIY010000003.1"/>
</dbReference>
<evidence type="ECO:0000313" key="1">
    <source>
        <dbReference type="EMBL" id="MBL3655657.1"/>
    </source>
</evidence>
<name>A0A937F627_9BACT</name>
<evidence type="ECO:0000313" key="2">
    <source>
        <dbReference type="Proteomes" id="UP000659388"/>
    </source>
</evidence>
<dbReference type="AlphaFoldDB" id="A0A937F627"/>
<proteinExistence type="predicted"/>
<comment type="caution">
    <text evidence="1">The sequence shown here is derived from an EMBL/GenBank/DDBJ whole genome shotgun (WGS) entry which is preliminary data.</text>
</comment>
<organism evidence="1 2">
    <name type="scientific">Fulvivirga sediminis</name>
    <dbReference type="NCBI Taxonomy" id="2803949"/>
    <lineage>
        <taxon>Bacteria</taxon>
        <taxon>Pseudomonadati</taxon>
        <taxon>Bacteroidota</taxon>
        <taxon>Cytophagia</taxon>
        <taxon>Cytophagales</taxon>
        <taxon>Fulvivirgaceae</taxon>
        <taxon>Fulvivirga</taxon>
    </lineage>
</organism>
<accession>A0A937F627</accession>
<keyword evidence="2" id="KW-1185">Reference proteome</keyword>
<protein>
    <submittedName>
        <fullName evidence="1">Uncharacterized protein</fullName>
    </submittedName>
</protein>
<reference evidence="1" key="1">
    <citation type="submission" date="2021-01" db="EMBL/GenBank/DDBJ databases">
        <title>Fulvivirga kasyanovii gen. nov., sp nov., a novel member of the phylum Bacteroidetes isolated from seawater in a mussel farm.</title>
        <authorList>
            <person name="Zhao L.-H."/>
            <person name="Wang Z.-J."/>
        </authorList>
    </citation>
    <scope>NUCLEOTIDE SEQUENCE</scope>
    <source>
        <strain evidence="1">2943</strain>
    </source>
</reference>
<dbReference type="EMBL" id="JAESIY010000003">
    <property type="protein sequence ID" value="MBL3655657.1"/>
    <property type="molecule type" value="Genomic_DNA"/>
</dbReference>
<gene>
    <name evidence="1" type="ORF">JL102_05930</name>
</gene>
<dbReference type="Proteomes" id="UP000659388">
    <property type="component" value="Unassembled WGS sequence"/>
</dbReference>
<dbReference type="PROSITE" id="PS51257">
    <property type="entry name" value="PROKAR_LIPOPROTEIN"/>
    <property type="match status" value="1"/>
</dbReference>
<sequence length="165" mass="18708">MKYTPLLLVSMIMMSCLKEETYGTEYFYRDFFTNNDVKSWRINPGDIALESAHDTTCSLFSARSLDNTFKLHADYTLEFNNGDITSYPGCDSCCVDLPSGTGRWYLQDRGEDKLLVFIVNSTSGIADTLINANLYGAGDKWITLENADDNSRYYNYLFSLEAVPD</sequence>